<protein>
    <recommendedName>
        <fullName evidence="2">Spindle assembly abnormal protein 6 N-terminal domain-containing protein</fullName>
    </recommendedName>
</protein>
<feature type="coiled-coil region" evidence="1">
    <location>
        <begin position="303"/>
        <end position="372"/>
    </location>
</feature>
<dbReference type="Gene3D" id="2.170.210.20">
    <property type="entry name" value="Spindle assembly abnormal protein 6, N-terminal domain"/>
    <property type="match status" value="1"/>
</dbReference>
<evidence type="ECO:0000256" key="1">
    <source>
        <dbReference type="SAM" id="Coils"/>
    </source>
</evidence>
<organism evidence="3">
    <name type="scientific">Photinus pyralis</name>
    <name type="common">Common eastern firefly</name>
    <name type="synonym">Lampyris pyralis</name>
    <dbReference type="NCBI Taxonomy" id="7054"/>
    <lineage>
        <taxon>Eukaryota</taxon>
        <taxon>Metazoa</taxon>
        <taxon>Ecdysozoa</taxon>
        <taxon>Arthropoda</taxon>
        <taxon>Hexapoda</taxon>
        <taxon>Insecta</taxon>
        <taxon>Pterygota</taxon>
        <taxon>Neoptera</taxon>
        <taxon>Endopterygota</taxon>
        <taxon>Coleoptera</taxon>
        <taxon>Polyphaga</taxon>
        <taxon>Elateriformia</taxon>
        <taxon>Elateroidea</taxon>
        <taxon>Lampyridae</taxon>
        <taxon>Lampyrinae</taxon>
        <taxon>Photinus</taxon>
    </lineage>
</organism>
<feature type="coiled-coil region" evidence="1">
    <location>
        <begin position="406"/>
        <end position="440"/>
    </location>
</feature>
<evidence type="ECO:0000313" key="3">
    <source>
        <dbReference type="EMBL" id="JAV95604.1"/>
    </source>
</evidence>
<dbReference type="AlphaFoldDB" id="A0A1Y1NCA9"/>
<sequence>MSLSDLGSSCSTNYRLENDRNNVVYNNSHLVDVFYGSKSSTQKTVSFIISQLANAIKVKVRDASDYSFNYTAVIDWSAFDRMRHEQLLDITFEEFQPQILDLLSQITKKQMQIRLEADDSRCKLIFYEKSRLKSLIFLTVDLSLTNQRELVEEMTNSISQLKGFNKSVNAQLSMTKNQLFETELLLKTAVSKNSVLEKQFYKDLELILQTFLSRIRHTETNISVELSKLTKRHHRLIANLELLKKENAVKSDARNQLLQSVQNLRIDNERSHRSVTELKHEIDILRIGKLKLEDNCKDLRTSLASREADVEVLQKQMGELRRDLQDATMIITQKTKTNDEIGKDLLEANRLLVNFNAQYDTLANEADQIREMLTCKDDAIKMQAAELEKIGQEFANYRSLYNSDEISKLRAELRVAKQRADELEKQNREAIKLNGLLTKKLSNSEYEVRNANVGMSRKS</sequence>
<proteinExistence type="predicted"/>
<dbReference type="Pfam" id="PF16531">
    <property type="entry name" value="SAS-6_N"/>
    <property type="match status" value="1"/>
</dbReference>
<dbReference type="EMBL" id="GEZM01006881">
    <property type="protein sequence ID" value="JAV95604.1"/>
    <property type="molecule type" value="Transcribed_RNA"/>
</dbReference>
<name>A0A1Y1NCA9_PHOPY</name>
<evidence type="ECO:0000259" key="2">
    <source>
        <dbReference type="Pfam" id="PF16531"/>
    </source>
</evidence>
<keyword evidence="1" id="KW-0175">Coiled coil</keyword>
<dbReference type="InterPro" id="IPR038558">
    <property type="entry name" value="SAS-6_N_sf"/>
</dbReference>
<feature type="domain" description="Spindle assembly abnormal protein 6 N-terminal" evidence="2">
    <location>
        <begin position="50"/>
        <end position="142"/>
    </location>
</feature>
<dbReference type="InterPro" id="IPR032396">
    <property type="entry name" value="SAS-6_N"/>
</dbReference>
<accession>A0A1Y1NCA9</accession>
<reference evidence="3" key="1">
    <citation type="journal article" date="2016" name="Sci. Rep.">
        <title>Molecular characterization of firefly nuptial gifts: a multi-omics approach sheds light on postcopulatory sexual selection.</title>
        <authorList>
            <person name="Al-Wathiqui N."/>
            <person name="Fallon T.R."/>
            <person name="South A."/>
            <person name="Weng J.K."/>
            <person name="Lewis S.M."/>
        </authorList>
    </citation>
    <scope>NUCLEOTIDE SEQUENCE</scope>
</reference>